<proteinExistence type="predicted"/>
<gene>
    <name evidence="1" type="ORF">FA13DRAFT_1864414</name>
</gene>
<comment type="caution">
    <text evidence="1">The sequence shown here is derived from an EMBL/GenBank/DDBJ whole genome shotgun (WGS) entry which is preliminary data.</text>
</comment>
<sequence>MTAATRPLCVFAVFLGISVLAGTHRRPLSVLYWARRPRPRSRQRHRSLINFTHCSGANVGFRTEPNNHCSVDDTFTVRGHPGTVPTHALSLGAMLRPHHAHARHTHPYYHPQRLHHPFFYFYFHYTEYYHHHPQQRLQCSSSESPVPNANHMRMRARPHHRHASNEPDAEARRAVLGAGGGGGGVWGGAGGGRDVAWGEVSADWALSGSRAPDAFDTG</sequence>
<protein>
    <submittedName>
        <fullName evidence="1">Uncharacterized protein</fullName>
    </submittedName>
</protein>
<dbReference type="AlphaFoldDB" id="A0A4Y7SA14"/>
<organism evidence="1 2">
    <name type="scientific">Coprinellus micaceus</name>
    <name type="common">Glistening ink-cap mushroom</name>
    <name type="synonym">Coprinus micaceus</name>
    <dbReference type="NCBI Taxonomy" id="71717"/>
    <lineage>
        <taxon>Eukaryota</taxon>
        <taxon>Fungi</taxon>
        <taxon>Dikarya</taxon>
        <taxon>Basidiomycota</taxon>
        <taxon>Agaricomycotina</taxon>
        <taxon>Agaricomycetes</taxon>
        <taxon>Agaricomycetidae</taxon>
        <taxon>Agaricales</taxon>
        <taxon>Agaricineae</taxon>
        <taxon>Psathyrellaceae</taxon>
        <taxon>Coprinellus</taxon>
    </lineage>
</organism>
<dbReference type="Proteomes" id="UP000298030">
    <property type="component" value="Unassembled WGS sequence"/>
</dbReference>
<keyword evidence="2" id="KW-1185">Reference proteome</keyword>
<evidence type="ECO:0000313" key="1">
    <source>
        <dbReference type="EMBL" id="TEB18227.1"/>
    </source>
</evidence>
<dbReference type="EMBL" id="QPFP01000276">
    <property type="protein sequence ID" value="TEB18227.1"/>
    <property type="molecule type" value="Genomic_DNA"/>
</dbReference>
<evidence type="ECO:0000313" key="2">
    <source>
        <dbReference type="Proteomes" id="UP000298030"/>
    </source>
</evidence>
<name>A0A4Y7SA14_COPMI</name>
<accession>A0A4Y7SA14</accession>
<reference evidence="1 2" key="1">
    <citation type="journal article" date="2019" name="Nat. Ecol. Evol.">
        <title>Megaphylogeny resolves global patterns of mushroom evolution.</title>
        <authorList>
            <person name="Varga T."/>
            <person name="Krizsan K."/>
            <person name="Foldi C."/>
            <person name="Dima B."/>
            <person name="Sanchez-Garcia M."/>
            <person name="Sanchez-Ramirez S."/>
            <person name="Szollosi G.J."/>
            <person name="Szarkandi J.G."/>
            <person name="Papp V."/>
            <person name="Albert L."/>
            <person name="Andreopoulos W."/>
            <person name="Angelini C."/>
            <person name="Antonin V."/>
            <person name="Barry K.W."/>
            <person name="Bougher N.L."/>
            <person name="Buchanan P."/>
            <person name="Buyck B."/>
            <person name="Bense V."/>
            <person name="Catcheside P."/>
            <person name="Chovatia M."/>
            <person name="Cooper J."/>
            <person name="Damon W."/>
            <person name="Desjardin D."/>
            <person name="Finy P."/>
            <person name="Geml J."/>
            <person name="Haridas S."/>
            <person name="Hughes K."/>
            <person name="Justo A."/>
            <person name="Karasinski D."/>
            <person name="Kautmanova I."/>
            <person name="Kiss B."/>
            <person name="Kocsube S."/>
            <person name="Kotiranta H."/>
            <person name="LaButti K.M."/>
            <person name="Lechner B.E."/>
            <person name="Liimatainen K."/>
            <person name="Lipzen A."/>
            <person name="Lukacs Z."/>
            <person name="Mihaltcheva S."/>
            <person name="Morgado L.N."/>
            <person name="Niskanen T."/>
            <person name="Noordeloos M.E."/>
            <person name="Ohm R.A."/>
            <person name="Ortiz-Santana B."/>
            <person name="Ovrebo C."/>
            <person name="Racz N."/>
            <person name="Riley R."/>
            <person name="Savchenko A."/>
            <person name="Shiryaev A."/>
            <person name="Soop K."/>
            <person name="Spirin V."/>
            <person name="Szebenyi C."/>
            <person name="Tomsovsky M."/>
            <person name="Tulloss R.E."/>
            <person name="Uehling J."/>
            <person name="Grigoriev I.V."/>
            <person name="Vagvolgyi C."/>
            <person name="Papp T."/>
            <person name="Martin F.M."/>
            <person name="Miettinen O."/>
            <person name="Hibbett D.S."/>
            <person name="Nagy L.G."/>
        </authorList>
    </citation>
    <scope>NUCLEOTIDE SEQUENCE [LARGE SCALE GENOMIC DNA]</scope>
    <source>
        <strain evidence="1 2">FP101781</strain>
    </source>
</reference>